<evidence type="ECO:0000313" key="9">
    <source>
        <dbReference type="Proteomes" id="UP000466307"/>
    </source>
</evidence>
<keyword evidence="4" id="KW-0067">ATP-binding</keyword>
<sequence>MLEAMTSSDHVLEQPAVPTAFDEFAERLDFRLDDFQSRACRALESGHGVLVCAPTGAGKTIVGEFAVHLALAGGTKCFYTTPIKALSNQKYHDLVEVHGEAAIGLLTGDTSINSDAPIVVMTTEVVRNMIYARSPALRGLSHVVMDEVHFLADRFRGAVWEEVILHLEPSVRVVSLSATVSNAEEFGDWIQTVRGDTTVIVDEHRPVPLSQHMLVGNRLFDLFDPHPDGHGGRAKVNPELKRHIRHKILLAEEHDDRRGGRRSGRGRGGGRGGGLPRPQVVARLEREGLLPAIGFIFSRVGCDAALAQCLRSGLHLLTPEQVAEVDEVVDRHLTELSPADADILGVEEWRAGLRRGFAAHHAGLLPTFRHTVEELFVRGLVRMVFATETLALGINMPARSVVLERLVKFNGEAHVDLSPGEFTQLTGRAGRRGIDVEGHAVVVWTPEIVPEQVAGLAGARTFPLRSSFAPEYNMAVNLLGRLGLEGSRDLLNRSFAQFQADRSVVGDARKLDEQSVRLRRLDVQLITAAEMRGIDPGVVTGGPDGPDDPDADHSHGDGPDGDDPYRGFLGYITLREDIRRREREVRFERRTNTHENIAAELAALKRGAVIGLQGGRHRGLAVVLETAGQPADPRPLVLVEDGWCGRVGVRDFVNPPEVLGGMRLPKNPDRRTGRGRRDLASALRSTGIEVPKGRSRKRATAGEDAELVRLRQRLRAHPAHTIDGADDLFRLAEQRNRVLRDIVNIERRIGERTSTLGVTFDHIVGVLSELGYVEYVKGAVQVTPTGRLLSRIYSESDLLVTECIRAGVWDRLGPADLAAVVASMVFESRRESYSGADAMPGNTALRTAIAETVEIWRDLTTVENRHRVTPTREPDTGFSIAVSLWVSGRSLAESLAAAGERGQLLSPGDFVRWNRQVVDLLEQIRLGVGDDSPLAASARSAVGSIRRGVVAAELS</sequence>
<organism evidence="8 9">
    <name type="scientific">Gordonia desulfuricans</name>
    <dbReference type="NCBI Taxonomy" id="89051"/>
    <lineage>
        <taxon>Bacteria</taxon>
        <taxon>Bacillati</taxon>
        <taxon>Actinomycetota</taxon>
        <taxon>Actinomycetes</taxon>
        <taxon>Mycobacteriales</taxon>
        <taxon>Gordoniaceae</taxon>
        <taxon>Gordonia</taxon>
    </lineage>
</organism>
<keyword evidence="1" id="KW-0547">Nucleotide-binding</keyword>
<dbReference type="Pfam" id="PF00271">
    <property type="entry name" value="Helicase_C"/>
    <property type="match status" value="1"/>
</dbReference>
<evidence type="ECO:0000256" key="4">
    <source>
        <dbReference type="ARBA" id="ARBA00022840"/>
    </source>
</evidence>
<gene>
    <name evidence="8" type="ORF">GYA93_07085</name>
</gene>
<keyword evidence="9" id="KW-1185">Reference proteome</keyword>
<evidence type="ECO:0000259" key="6">
    <source>
        <dbReference type="PROSITE" id="PS51192"/>
    </source>
</evidence>
<dbReference type="SMART" id="SM00490">
    <property type="entry name" value="HELICc"/>
    <property type="match status" value="1"/>
</dbReference>
<dbReference type="InterPro" id="IPR012961">
    <property type="entry name" value="Ski2/MTR4_C"/>
</dbReference>
<dbReference type="Pfam" id="PF26090">
    <property type="entry name" value="SH3_HelY"/>
    <property type="match status" value="1"/>
</dbReference>
<dbReference type="SUPFAM" id="SSF52540">
    <property type="entry name" value="P-loop containing nucleoside triphosphate hydrolases"/>
    <property type="match status" value="1"/>
</dbReference>
<name>A0A7K3LM68_9ACTN</name>
<dbReference type="GO" id="GO:0055087">
    <property type="term" value="C:Ski complex"/>
    <property type="evidence" value="ECO:0007669"/>
    <property type="project" value="TreeGrafter"/>
</dbReference>
<dbReference type="InterPro" id="IPR058621">
    <property type="entry name" value="SH3_HelY"/>
</dbReference>
<dbReference type="PROSITE" id="PS51194">
    <property type="entry name" value="HELICASE_CTER"/>
    <property type="match status" value="1"/>
</dbReference>
<protein>
    <submittedName>
        <fullName evidence="8">DEAD/DEAH box helicase</fullName>
    </submittedName>
</protein>
<dbReference type="GO" id="GO:0003676">
    <property type="term" value="F:nucleic acid binding"/>
    <property type="evidence" value="ECO:0007669"/>
    <property type="project" value="InterPro"/>
</dbReference>
<dbReference type="Proteomes" id="UP000466307">
    <property type="component" value="Unassembled WGS sequence"/>
</dbReference>
<accession>A0A7K3LM68</accession>
<dbReference type="GO" id="GO:0005524">
    <property type="term" value="F:ATP binding"/>
    <property type="evidence" value="ECO:0007669"/>
    <property type="project" value="UniProtKB-KW"/>
</dbReference>
<dbReference type="Pfam" id="PF00270">
    <property type="entry name" value="DEAD"/>
    <property type="match status" value="1"/>
</dbReference>
<dbReference type="InterPro" id="IPR014001">
    <property type="entry name" value="Helicase_ATP-bd"/>
</dbReference>
<feature type="compositionally biased region" description="Gly residues" evidence="5">
    <location>
        <begin position="266"/>
        <end position="275"/>
    </location>
</feature>
<evidence type="ECO:0000256" key="2">
    <source>
        <dbReference type="ARBA" id="ARBA00022801"/>
    </source>
</evidence>
<dbReference type="PANTHER" id="PTHR12131:SF1">
    <property type="entry name" value="ATP-DEPENDENT RNA HELICASE SUPV3L1, MITOCHONDRIAL-RELATED"/>
    <property type="match status" value="1"/>
</dbReference>
<evidence type="ECO:0000256" key="1">
    <source>
        <dbReference type="ARBA" id="ARBA00022741"/>
    </source>
</evidence>
<feature type="domain" description="Helicase C-terminal" evidence="7">
    <location>
        <begin position="276"/>
        <end position="480"/>
    </location>
</feature>
<dbReference type="AlphaFoldDB" id="A0A7K3LM68"/>
<dbReference type="PANTHER" id="PTHR12131">
    <property type="entry name" value="ATP-DEPENDENT RNA AND DNA HELICASE"/>
    <property type="match status" value="1"/>
</dbReference>
<dbReference type="Gene3D" id="3.40.50.300">
    <property type="entry name" value="P-loop containing nucleotide triphosphate hydrolases"/>
    <property type="match status" value="2"/>
</dbReference>
<dbReference type="InterPro" id="IPR011545">
    <property type="entry name" value="DEAD/DEAH_box_helicase_dom"/>
</dbReference>
<reference evidence="8 9" key="1">
    <citation type="submission" date="2020-01" db="EMBL/GenBank/DDBJ databases">
        <title>Investigation of new actinobacteria for the biodesulphurisation of diesel fuel.</title>
        <authorList>
            <person name="Athi Narayanan S.M."/>
        </authorList>
    </citation>
    <scope>NUCLEOTIDE SEQUENCE [LARGE SCALE GENOMIC DNA]</scope>
    <source>
        <strain evidence="8 9">213E</strain>
    </source>
</reference>
<keyword evidence="2" id="KW-0378">Hydrolase</keyword>
<dbReference type="SMART" id="SM01142">
    <property type="entry name" value="DSHCT"/>
    <property type="match status" value="1"/>
</dbReference>
<feature type="region of interest" description="Disordered" evidence="5">
    <location>
        <begin position="534"/>
        <end position="565"/>
    </location>
</feature>
<dbReference type="Pfam" id="PF08148">
    <property type="entry name" value="DSHCT"/>
    <property type="match status" value="1"/>
</dbReference>
<comment type="caution">
    <text evidence="8">The sequence shown here is derived from an EMBL/GenBank/DDBJ whole genome shotgun (WGS) entry which is preliminary data.</text>
</comment>
<dbReference type="Gene3D" id="1.10.3380.30">
    <property type="match status" value="1"/>
</dbReference>
<dbReference type="GO" id="GO:0016787">
    <property type="term" value="F:hydrolase activity"/>
    <property type="evidence" value="ECO:0007669"/>
    <property type="project" value="UniProtKB-KW"/>
</dbReference>
<dbReference type="CDD" id="cd18795">
    <property type="entry name" value="SF2_C_Ski2"/>
    <property type="match status" value="1"/>
</dbReference>
<evidence type="ECO:0000256" key="5">
    <source>
        <dbReference type="SAM" id="MobiDB-lite"/>
    </source>
</evidence>
<dbReference type="PROSITE" id="PS51192">
    <property type="entry name" value="HELICASE_ATP_BIND_1"/>
    <property type="match status" value="1"/>
</dbReference>
<dbReference type="GO" id="GO:0070478">
    <property type="term" value="P:nuclear-transcribed mRNA catabolic process, 3'-5' exonucleolytic nonsense-mediated decay"/>
    <property type="evidence" value="ECO:0007669"/>
    <property type="project" value="TreeGrafter"/>
</dbReference>
<dbReference type="InterPro" id="IPR050699">
    <property type="entry name" value="RNA-DNA_Helicase"/>
</dbReference>
<keyword evidence="3 8" id="KW-0347">Helicase</keyword>
<dbReference type="SMART" id="SM00487">
    <property type="entry name" value="DEXDc"/>
    <property type="match status" value="1"/>
</dbReference>
<evidence type="ECO:0000259" key="7">
    <source>
        <dbReference type="PROSITE" id="PS51194"/>
    </source>
</evidence>
<dbReference type="InterPro" id="IPR027417">
    <property type="entry name" value="P-loop_NTPase"/>
</dbReference>
<dbReference type="EMBL" id="JAADZU010000016">
    <property type="protein sequence ID" value="NDK89346.1"/>
    <property type="molecule type" value="Genomic_DNA"/>
</dbReference>
<proteinExistence type="predicted"/>
<feature type="domain" description="Helicase ATP-binding" evidence="6">
    <location>
        <begin position="40"/>
        <end position="198"/>
    </location>
</feature>
<dbReference type="InterPro" id="IPR001650">
    <property type="entry name" value="Helicase_C-like"/>
</dbReference>
<feature type="region of interest" description="Disordered" evidence="5">
    <location>
        <begin position="255"/>
        <end position="278"/>
    </location>
</feature>
<dbReference type="GO" id="GO:0004386">
    <property type="term" value="F:helicase activity"/>
    <property type="evidence" value="ECO:0007669"/>
    <property type="project" value="UniProtKB-KW"/>
</dbReference>
<evidence type="ECO:0000313" key="8">
    <source>
        <dbReference type="EMBL" id="NDK89346.1"/>
    </source>
</evidence>
<evidence type="ECO:0000256" key="3">
    <source>
        <dbReference type="ARBA" id="ARBA00022806"/>
    </source>
</evidence>